<feature type="compositionally biased region" description="Basic and acidic residues" evidence="12">
    <location>
        <begin position="797"/>
        <end position="807"/>
    </location>
</feature>
<feature type="region of interest" description="Disordered" evidence="12">
    <location>
        <begin position="538"/>
        <end position="585"/>
    </location>
</feature>
<feature type="region of interest" description="Disordered" evidence="12">
    <location>
        <begin position="213"/>
        <end position="295"/>
    </location>
</feature>
<reference evidence="15" key="2">
    <citation type="submission" date="2025-09" db="UniProtKB">
        <authorList>
            <consortium name="Ensembl"/>
        </authorList>
    </citation>
    <scope>IDENTIFICATION</scope>
</reference>
<sequence length="1390" mass="156106">MSSPAGLQDQQSQTKFLDRWMTSSSCAGVILNPSPDLAESLRHSSVWRSRDVNDSFASQFVPLPVSSSSSCLSISSLVHDAESGTELSKQNQLPVDRTLSDRQFAGLQTVASQGLTLPGEMDSMEKFVDQSQDLPLMLKLERLRQWQQHMQEQLKAHQLEELVSLQEEQQRLLGMVHVAQQDGADYIEISKLTGADWGENTLLGGYPLSHRPPAAKSFPIGPPQGPASSQLWRRGPTFRQPPRGQEQEKDQTLGTEAWSNPHKCHQLNGDADDRGGDEDEEVTLSSHSAPSMTEDYKAYRGDDCELDSQDRPIKPGIGGQKKTFEALLEEQLRLEEQRLKTTQQQQVRDQPYFCYTTLKMGCRSNKMVAQPNDKLSLIKVWWSLELQHHSLCFAWNIANAKLSLQQSPEAAEGASPRANTKRAFLRRGEGLSRFTNRSKAPMPNKGGPQKDPQAKVSTRWTSEPTQKVSQRPPVQRKTAVLNKENRPRDPYSPLLDSVRPEGKTDKLAAVGPRVLGSHQRQNIEMTNCLRPREVISNKVGGTSQPVSRTPAAVTKQFGLEERTGELQRNGSGPSRPDGAAEGKSGVPEYSFELSFQEKLQHWDCDRQKESVELGEFELLEQAAEELSFSSNSSFVMKVLQLDQQHPLQGSRGSRPRRLSSTPIKSPSLPKGVHSRGTSRSGQGTGTSSSESPGVSTVRAKRVMRENSKATDEEEEDEVSDGKHEEISDILFRSSSEFGDREEVARPSYQTTVSSNLWENLLPASNPPYDKRSYQDREGGSSQAEEGGQSDLDDSTLLEDRENGDHEGLLVFDDDDTWNDLEEAGSIVEDDSRTRGAATGNRHTSTATVNDISPSERTLKRKVAVAKGMELERMSVITAANQEPDPPPASQLMARLFPSLKPKTQAPSPPEPRKTEDGSGQQQSRQLRERLVELELEIERFRTENAALARLRQENEKNQEKLRKECAEFEQRKAEELAKFEEFKREETKKLQKERKVFERHASAARAIPDKRERDEIQALKKQLSFLQEELKRRESRWSTTHNRLRQQIDSLNSDNSNLKDEVRTMEKLRLSTWRKIGTDSERENDRREGPRPLDSYIALEARCLKLASPPDMVRSQPQSSISKGSPSGHSTTTQGGIRGILKRSGPTPAPSPAHSYSSEDRPESLTRSHHPAQSHDHLNNLSPRARGLQTETEVKEQQEPGQDVLTHSDGKMERVLACGGRLIIFPNGTRKEVSADGLTVKVTFFNGDIKQVMADQRVIYYYADAQTTHTTYPDGIEVLQFPNNQTEKHFPDGRKEITFPDQTVKNLYPDGREESVLTDGTIIQVNLDGSKEIQFNTGQKEIHTADYKRREYPDGTLKTVYTDGRQETRYPTGRLRVKDKDGNIVMDNRP</sequence>
<dbReference type="GeneTree" id="ENSGT00530000063927"/>
<evidence type="ECO:0000256" key="10">
    <source>
        <dbReference type="ARBA" id="ARBA00083148"/>
    </source>
</evidence>
<dbReference type="InterPro" id="IPR026581">
    <property type="entry name" value="TCP10L/CENPJ"/>
</dbReference>
<comment type="similarity">
    <text evidence="2">Belongs to the TCP10 family.</text>
</comment>
<proteinExistence type="inferred from homology"/>
<feature type="domain" description="CENPJ tubulin-binding region" evidence="14">
    <location>
        <begin position="405"/>
        <end position="436"/>
    </location>
</feature>
<dbReference type="GO" id="GO:0015631">
    <property type="term" value="F:tubulin binding"/>
    <property type="evidence" value="ECO:0007669"/>
    <property type="project" value="TreeGrafter"/>
</dbReference>
<organism evidence="15 16">
    <name type="scientific">Oncorhynchus kisutch</name>
    <name type="common">Coho salmon</name>
    <name type="synonym">Salmo kisutch</name>
    <dbReference type="NCBI Taxonomy" id="8019"/>
    <lineage>
        <taxon>Eukaryota</taxon>
        <taxon>Metazoa</taxon>
        <taxon>Chordata</taxon>
        <taxon>Craniata</taxon>
        <taxon>Vertebrata</taxon>
        <taxon>Euteleostomi</taxon>
        <taxon>Actinopterygii</taxon>
        <taxon>Neopterygii</taxon>
        <taxon>Teleostei</taxon>
        <taxon>Protacanthopterygii</taxon>
        <taxon>Salmoniformes</taxon>
        <taxon>Salmonidae</taxon>
        <taxon>Salmoninae</taxon>
        <taxon>Oncorhynchus</taxon>
    </lineage>
</organism>
<evidence type="ECO:0000313" key="16">
    <source>
        <dbReference type="Proteomes" id="UP000694557"/>
    </source>
</evidence>
<dbReference type="Gene3D" id="2.60.450.20">
    <property type="match status" value="1"/>
</dbReference>
<feature type="region of interest" description="Disordered" evidence="12">
    <location>
        <begin position="1108"/>
        <end position="1208"/>
    </location>
</feature>
<feature type="region of interest" description="Disordered" evidence="12">
    <location>
        <begin position="899"/>
        <end position="925"/>
    </location>
</feature>
<feature type="compositionally biased region" description="Polar residues" evidence="12">
    <location>
        <begin position="747"/>
        <end position="757"/>
    </location>
</feature>
<dbReference type="Ensembl" id="ENSOKIT00005038747.1">
    <property type="protein sequence ID" value="ENSOKIP00005036683.1"/>
    <property type="gene ID" value="ENSOKIG00005015678.1"/>
</dbReference>
<feature type="compositionally biased region" description="Basic and acidic residues" evidence="12">
    <location>
        <begin position="1157"/>
        <end position="1166"/>
    </location>
</feature>
<dbReference type="GO" id="GO:0005814">
    <property type="term" value="C:centriole"/>
    <property type="evidence" value="ECO:0007669"/>
    <property type="project" value="UniProtKB-SubCell"/>
</dbReference>
<evidence type="ECO:0000313" key="15">
    <source>
        <dbReference type="Ensembl" id="ENSOKIP00005036683.1"/>
    </source>
</evidence>
<feature type="region of interest" description="Disordered" evidence="12">
    <location>
        <begin position="410"/>
        <end position="503"/>
    </location>
</feature>
<keyword evidence="6" id="KW-0206">Cytoskeleton</keyword>
<evidence type="ECO:0000256" key="1">
    <source>
        <dbReference type="ARBA" id="ARBA00004114"/>
    </source>
</evidence>
<dbReference type="PANTHER" id="PTHR10331">
    <property type="entry name" value="T COMPLEX PROTEIN 10"/>
    <property type="match status" value="1"/>
</dbReference>
<evidence type="ECO:0000256" key="11">
    <source>
        <dbReference type="SAM" id="Coils"/>
    </source>
</evidence>
<keyword evidence="3" id="KW-0963">Cytoplasm</keyword>
<evidence type="ECO:0000256" key="2">
    <source>
        <dbReference type="ARBA" id="ARBA00005627"/>
    </source>
</evidence>
<name>A0A8C7G1Z1_ONCKI</name>
<evidence type="ECO:0000259" key="13">
    <source>
        <dbReference type="Pfam" id="PF07202"/>
    </source>
</evidence>
<comment type="subcellular location">
    <subcellularLocation>
        <location evidence="1">Cytoplasm</location>
        <location evidence="1">Cytoskeleton</location>
        <location evidence="1">Microtubule organizing center</location>
        <location evidence="1">Centrosome</location>
        <location evidence="1">Centriole</location>
    </subcellularLocation>
</comment>
<dbReference type="GO" id="GO:1902117">
    <property type="term" value="P:positive regulation of organelle assembly"/>
    <property type="evidence" value="ECO:0007669"/>
    <property type="project" value="UniProtKB-ARBA"/>
</dbReference>
<keyword evidence="11" id="KW-0175">Coiled coil</keyword>
<feature type="compositionally biased region" description="Low complexity" evidence="12">
    <location>
        <begin position="674"/>
        <end position="696"/>
    </location>
</feature>
<dbReference type="GO" id="GO:0005813">
    <property type="term" value="C:centrosome"/>
    <property type="evidence" value="ECO:0007669"/>
    <property type="project" value="TreeGrafter"/>
</dbReference>
<feature type="compositionally biased region" description="Low complexity" evidence="12">
    <location>
        <begin position="1115"/>
        <end position="1130"/>
    </location>
</feature>
<dbReference type="GO" id="GO:0005874">
    <property type="term" value="C:microtubule"/>
    <property type="evidence" value="ECO:0007669"/>
    <property type="project" value="UniProtKB-KW"/>
</dbReference>
<feature type="domain" description="Centromere protein J C-terminal" evidence="13">
    <location>
        <begin position="1309"/>
        <end position="1343"/>
    </location>
</feature>
<keyword evidence="16" id="KW-1185">Reference proteome</keyword>
<feature type="region of interest" description="Disordered" evidence="12">
    <location>
        <begin position="645"/>
        <end position="849"/>
    </location>
</feature>
<feature type="compositionally biased region" description="Acidic residues" evidence="12">
    <location>
        <begin position="811"/>
        <end position="822"/>
    </location>
</feature>
<feature type="domain" description="Centromere protein J C-terminal" evidence="13">
    <location>
        <begin position="1200"/>
        <end position="1233"/>
    </location>
</feature>
<evidence type="ECO:0000256" key="6">
    <source>
        <dbReference type="ARBA" id="ARBA00023212"/>
    </source>
</evidence>
<feature type="compositionally biased region" description="Basic and acidic residues" evidence="12">
    <location>
        <begin position="768"/>
        <end position="778"/>
    </location>
</feature>
<feature type="compositionally biased region" description="Low complexity" evidence="12">
    <location>
        <begin position="779"/>
        <end position="789"/>
    </location>
</feature>
<dbReference type="Proteomes" id="UP000694557">
    <property type="component" value="Unassembled WGS sequence"/>
</dbReference>
<dbReference type="Pfam" id="PF07202">
    <property type="entry name" value="Tcp10_C"/>
    <property type="match status" value="4"/>
</dbReference>
<gene>
    <name evidence="15" type="primary">cenpj</name>
</gene>
<reference evidence="15" key="1">
    <citation type="submission" date="2025-08" db="UniProtKB">
        <authorList>
            <consortium name="Ensembl"/>
        </authorList>
    </citation>
    <scope>IDENTIFICATION</scope>
</reference>
<evidence type="ECO:0000256" key="3">
    <source>
        <dbReference type="ARBA" id="ARBA00022490"/>
    </source>
</evidence>
<dbReference type="FunFam" id="2.60.450.20:FF:000001">
    <property type="entry name" value="Centromere protein J"/>
    <property type="match status" value="1"/>
</dbReference>
<evidence type="ECO:0000256" key="4">
    <source>
        <dbReference type="ARBA" id="ARBA00022553"/>
    </source>
</evidence>
<evidence type="ECO:0000256" key="5">
    <source>
        <dbReference type="ARBA" id="ARBA00022701"/>
    </source>
</evidence>
<evidence type="ECO:0000256" key="8">
    <source>
        <dbReference type="ARBA" id="ARBA00069791"/>
    </source>
</evidence>
<feature type="coiled-coil region" evidence="11">
    <location>
        <begin position="1009"/>
        <end position="1068"/>
    </location>
</feature>
<protein>
    <recommendedName>
        <fullName evidence="8">Centrosomal P4.1-associated protein</fullName>
    </recommendedName>
    <alternativeName>
        <fullName evidence="9">Centromere protein J</fullName>
    </alternativeName>
    <alternativeName>
        <fullName evidence="10">Centrosome assembly and centriole elongation protein</fullName>
    </alternativeName>
</protein>
<dbReference type="InterPro" id="IPR058029">
    <property type="entry name" value="Tubulin-bd_CENPJ"/>
</dbReference>
<dbReference type="GO" id="GO:0061511">
    <property type="term" value="P:centriole elongation"/>
    <property type="evidence" value="ECO:0007669"/>
    <property type="project" value="TreeGrafter"/>
</dbReference>
<evidence type="ECO:0000256" key="12">
    <source>
        <dbReference type="SAM" id="MobiDB-lite"/>
    </source>
</evidence>
<evidence type="ECO:0000256" key="7">
    <source>
        <dbReference type="ARBA" id="ARBA00064598"/>
    </source>
</evidence>
<feature type="domain" description="Centromere protein J C-terminal" evidence="13">
    <location>
        <begin position="1348"/>
        <end position="1374"/>
    </location>
</feature>
<dbReference type="GO" id="GO:0060271">
    <property type="term" value="P:cilium assembly"/>
    <property type="evidence" value="ECO:0007669"/>
    <property type="project" value="TreeGrafter"/>
</dbReference>
<keyword evidence="4" id="KW-0597">Phosphoprotein</keyword>
<feature type="domain" description="CENPJ tubulin-binding region" evidence="14">
    <location>
        <begin position="308"/>
        <end position="347"/>
    </location>
</feature>
<dbReference type="InterPro" id="IPR009852">
    <property type="entry name" value="CENPJ_C_dom"/>
</dbReference>
<accession>A0A8C7G1Z1</accession>
<evidence type="ECO:0000259" key="14">
    <source>
        <dbReference type="Pfam" id="PF25779"/>
    </source>
</evidence>
<feature type="domain" description="Centromere protein J C-terminal" evidence="13">
    <location>
        <begin position="1273"/>
        <end position="1301"/>
    </location>
</feature>
<feature type="compositionally biased region" description="Polar residues" evidence="12">
    <location>
        <begin position="840"/>
        <end position="849"/>
    </location>
</feature>
<dbReference type="Pfam" id="PF25779">
    <property type="entry name" value="Tubulin-bind_CPAP"/>
    <property type="match status" value="2"/>
</dbReference>
<dbReference type="PANTHER" id="PTHR10331:SF27">
    <property type="entry name" value="CENTROMERE PROTEIN J"/>
    <property type="match status" value="1"/>
</dbReference>
<feature type="compositionally biased region" description="Polar residues" evidence="12">
    <location>
        <begin position="455"/>
        <end position="469"/>
    </location>
</feature>
<comment type="subunit">
    <text evidence="7">Forms homodimers. Associates with microtubules plus ends; binds to beta-tubulin subunits exposed on microtubule outer surface at its distal tip; also associates with microtubule lattice. Associated with the gamma-tubulin complex. Interacts with the head domain of EPB41. Interacts with LYST. Interacts with CEP152 (via C-terminus). Interacts with STIL. Forms a complex with STIL and SASS6.</text>
</comment>
<keyword evidence="5" id="KW-0493">Microtubule</keyword>
<dbReference type="InterPro" id="IPR047002">
    <property type="entry name" value="Tcp10_C_sf"/>
</dbReference>
<evidence type="ECO:0000256" key="9">
    <source>
        <dbReference type="ARBA" id="ARBA00081769"/>
    </source>
</evidence>